<dbReference type="InterPro" id="IPR001173">
    <property type="entry name" value="Glyco_trans_2-like"/>
</dbReference>
<feature type="domain" description="Glycosyltransferase 2-like" evidence="1">
    <location>
        <begin position="5"/>
        <end position="126"/>
    </location>
</feature>
<dbReference type="SUPFAM" id="SSF53448">
    <property type="entry name" value="Nucleotide-diphospho-sugar transferases"/>
    <property type="match status" value="1"/>
</dbReference>
<dbReference type="EMBL" id="CP058649">
    <property type="protein sequence ID" value="QUI24769.1"/>
    <property type="molecule type" value="Genomic_DNA"/>
</dbReference>
<dbReference type="Pfam" id="PF00535">
    <property type="entry name" value="Glycos_transf_2"/>
    <property type="match status" value="1"/>
</dbReference>
<name>A0A8J8MNM6_9FIRM</name>
<evidence type="ECO:0000313" key="3">
    <source>
        <dbReference type="Proteomes" id="UP000683246"/>
    </source>
</evidence>
<dbReference type="SUPFAM" id="SSF48452">
    <property type="entry name" value="TPR-like"/>
    <property type="match status" value="1"/>
</dbReference>
<dbReference type="KEGG" id="vpy:HZI73_21780"/>
<sequence>MATLSLCMIVKDEEDVLERCLSSVSDIVDEMIIVDTGSTDKTIAIADKFHCSIYAYKWIHDFAAARNYSFSKATKDYILWLDADDVLLESDRAKLRALKEKMHDADAYSMFYHYATDEQGNVTLRFRRHRIVKRIKAFKWHGFVHEYLQVEGHVVNTDIAITHKRIHQAGDRNLRLYRQKEEEGYPFDARDTYYYAKELYDNARYEDAIKKFNEFLGMETGWIEDKIAACNKLADYYVALKNYKTSRHYLLKTLEYDTPRGEACYRLGCSYQEENRIQEAIFWLTLATNLKPPDDDWGFMDESNYTWLPHLQLCLCYYDKGDLNEAYRHHKLAQAYNPKDKHVIYNQSYFKSIGYP</sequence>
<dbReference type="PANTHER" id="PTHR43630">
    <property type="entry name" value="POLY-BETA-1,6-N-ACETYL-D-GLUCOSAMINE SYNTHASE"/>
    <property type="match status" value="1"/>
</dbReference>
<dbReference type="InterPro" id="IPR029044">
    <property type="entry name" value="Nucleotide-diphossugar_trans"/>
</dbReference>
<proteinExistence type="predicted"/>
<keyword evidence="3" id="KW-1185">Reference proteome</keyword>
<accession>A0A8J8MNM6</accession>
<dbReference type="CDD" id="cd02511">
    <property type="entry name" value="Beta4Glucosyltransferase"/>
    <property type="match status" value="1"/>
</dbReference>
<dbReference type="RefSeq" id="WP_212695465.1">
    <property type="nucleotide sequence ID" value="NZ_CP058649.1"/>
</dbReference>
<evidence type="ECO:0000259" key="1">
    <source>
        <dbReference type="Pfam" id="PF00535"/>
    </source>
</evidence>
<dbReference type="Pfam" id="PF13181">
    <property type="entry name" value="TPR_8"/>
    <property type="match status" value="1"/>
</dbReference>
<dbReference type="Gene3D" id="3.90.550.10">
    <property type="entry name" value="Spore Coat Polysaccharide Biosynthesis Protein SpsA, Chain A"/>
    <property type="match status" value="1"/>
</dbReference>
<evidence type="ECO:0000313" key="2">
    <source>
        <dbReference type="EMBL" id="QUI24769.1"/>
    </source>
</evidence>
<protein>
    <submittedName>
        <fullName evidence="2">Glycosyltransferase family 2 protein</fullName>
    </submittedName>
</protein>
<dbReference type="PANTHER" id="PTHR43630:SF2">
    <property type="entry name" value="GLYCOSYLTRANSFERASE"/>
    <property type="match status" value="1"/>
</dbReference>
<dbReference type="Gene3D" id="1.25.40.10">
    <property type="entry name" value="Tetratricopeptide repeat domain"/>
    <property type="match status" value="1"/>
</dbReference>
<dbReference type="InterPro" id="IPR011990">
    <property type="entry name" value="TPR-like_helical_dom_sf"/>
</dbReference>
<dbReference type="AlphaFoldDB" id="A0A8J8MNM6"/>
<dbReference type="InterPro" id="IPR019734">
    <property type="entry name" value="TPR_rpt"/>
</dbReference>
<dbReference type="Proteomes" id="UP000683246">
    <property type="component" value="Chromosome"/>
</dbReference>
<gene>
    <name evidence="2" type="ORF">HZI73_21780</name>
</gene>
<reference evidence="2" key="1">
    <citation type="submission" date="2020-07" db="EMBL/GenBank/DDBJ databases">
        <title>Vallitalea pronyensis genome.</title>
        <authorList>
            <person name="Postec A."/>
        </authorList>
    </citation>
    <scope>NUCLEOTIDE SEQUENCE</scope>
    <source>
        <strain evidence="2">FatNI3</strain>
    </source>
</reference>
<dbReference type="SMART" id="SM00028">
    <property type="entry name" value="TPR"/>
    <property type="match status" value="3"/>
</dbReference>
<organism evidence="2 3">
    <name type="scientific">Vallitalea pronyensis</name>
    <dbReference type="NCBI Taxonomy" id="1348613"/>
    <lineage>
        <taxon>Bacteria</taxon>
        <taxon>Bacillati</taxon>
        <taxon>Bacillota</taxon>
        <taxon>Clostridia</taxon>
        <taxon>Lachnospirales</taxon>
        <taxon>Vallitaleaceae</taxon>
        <taxon>Vallitalea</taxon>
    </lineage>
</organism>